<dbReference type="InterPro" id="IPR036412">
    <property type="entry name" value="HAD-like_sf"/>
</dbReference>
<dbReference type="PANTHER" id="PTHR20371">
    <property type="entry name" value="ENOLASE-PHOSPHATASE E1"/>
    <property type="match status" value="1"/>
</dbReference>
<accession>A0A914XFL1</accession>
<protein>
    <submittedName>
        <fullName evidence="2">Enolase-phosphatase E1</fullName>
    </submittedName>
</protein>
<dbReference type="GO" id="GO:0019509">
    <property type="term" value="P:L-methionine salvage from methylthioadenosine"/>
    <property type="evidence" value="ECO:0007669"/>
    <property type="project" value="TreeGrafter"/>
</dbReference>
<dbReference type="SUPFAM" id="SSF56784">
    <property type="entry name" value="HAD-like"/>
    <property type="match status" value="1"/>
</dbReference>
<name>A0A914XFL1_9BILA</name>
<dbReference type="PANTHER" id="PTHR20371:SF1">
    <property type="entry name" value="ENOLASE-PHOSPHATASE E1"/>
    <property type="match status" value="1"/>
</dbReference>
<dbReference type="GO" id="GO:0043874">
    <property type="term" value="F:acireductone synthase activity"/>
    <property type="evidence" value="ECO:0007669"/>
    <property type="project" value="TreeGrafter"/>
</dbReference>
<reference evidence="2" key="1">
    <citation type="submission" date="2022-11" db="UniProtKB">
        <authorList>
            <consortium name="WormBaseParasite"/>
        </authorList>
    </citation>
    <scope>IDENTIFICATION</scope>
</reference>
<keyword evidence="1" id="KW-1185">Reference proteome</keyword>
<dbReference type="AlphaFoldDB" id="A0A914XFL1"/>
<evidence type="ECO:0000313" key="2">
    <source>
        <dbReference type="WBParaSite" id="PSAMB.scaffold8339size6336.g31267.t1"/>
    </source>
</evidence>
<sequence length="122" mass="14132">MEWPSKFSILLLDIEGTTTSISFVKDVLFPYVTENIGRYAMELYETEEFQADLEAMRHLSLQESNSDREVVRIPTDDKCAAVDALVQNVKHWVQTDKKLTALKQLQGHMWRDAYESHIIKGQ</sequence>
<evidence type="ECO:0000313" key="1">
    <source>
        <dbReference type="Proteomes" id="UP000887566"/>
    </source>
</evidence>
<dbReference type="Proteomes" id="UP000887566">
    <property type="component" value="Unplaced"/>
</dbReference>
<organism evidence="1 2">
    <name type="scientific">Plectus sambesii</name>
    <dbReference type="NCBI Taxonomy" id="2011161"/>
    <lineage>
        <taxon>Eukaryota</taxon>
        <taxon>Metazoa</taxon>
        <taxon>Ecdysozoa</taxon>
        <taxon>Nematoda</taxon>
        <taxon>Chromadorea</taxon>
        <taxon>Plectida</taxon>
        <taxon>Plectina</taxon>
        <taxon>Plectoidea</taxon>
        <taxon>Plectidae</taxon>
        <taxon>Plectus</taxon>
    </lineage>
</organism>
<dbReference type="Gene3D" id="1.10.720.60">
    <property type="match status" value="1"/>
</dbReference>
<dbReference type="WBParaSite" id="PSAMB.scaffold8339size6336.g31267.t1">
    <property type="protein sequence ID" value="PSAMB.scaffold8339size6336.g31267.t1"/>
    <property type="gene ID" value="PSAMB.scaffold8339size6336.g31267"/>
</dbReference>
<proteinExistence type="predicted"/>